<dbReference type="Pfam" id="PF01313">
    <property type="entry name" value="Bac_export_3"/>
    <property type="match status" value="1"/>
</dbReference>
<comment type="subcellular location">
    <subcellularLocation>
        <location evidence="1">Cell membrane</location>
        <topology evidence="1">Multi-pass membrane protein</topology>
    </subcellularLocation>
</comment>
<evidence type="ECO:0000256" key="5">
    <source>
        <dbReference type="ARBA" id="ARBA00022989"/>
    </source>
</evidence>
<protein>
    <submittedName>
        <fullName evidence="8">Flagellar biosynthetic protein FliQ</fullName>
    </submittedName>
</protein>
<dbReference type="GO" id="GO:0005886">
    <property type="term" value="C:plasma membrane"/>
    <property type="evidence" value="ECO:0007669"/>
    <property type="project" value="UniProtKB-SubCell"/>
</dbReference>
<keyword evidence="8" id="KW-0966">Cell projection</keyword>
<keyword evidence="6 7" id="KW-0472">Membrane</keyword>
<dbReference type="RefSeq" id="WP_092783531.1">
    <property type="nucleotide sequence ID" value="NZ_FNAP01000003.1"/>
</dbReference>
<keyword evidence="4 7" id="KW-0812">Transmembrane</keyword>
<dbReference type="InterPro" id="IPR002191">
    <property type="entry name" value="Bac_export_3"/>
</dbReference>
<accession>A0A1G6ZZ30</accession>
<feature type="transmembrane region" description="Helical" evidence="7">
    <location>
        <begin position="50"/>
        <end position="70"/>
    </location>
</feature>
<gene>
    <name evidence="8" type="ORF">SAMN05421720_10394</name>
</gene>
<dbReference type="STRING" id="69960.SAMN05421720_10394"/>
<dbReference type="PANTHER" id="PTHR34040:SF2">
    <property type="entry name" value="FLAGELLAR BIOSYNTHETIC PROTEIN FLIQ"/>
    <property type="match status" value="1"/>
</dbReference>
<dbReference type="OrthoDB" id="9806440at2"/>
<reference evidence="8 9" key="1">
    <citation type="submission" date="2016-10" db="EMBL/GenBank/DDBJ databases">
        <authorList>
            <person name="de Groot N.N."/>
        </authorList>
    </citation>
    <scope>NUCLEOTIDE SEQUENCE [LARGE SCALE GENOMIC DNA]</scope>
    <source>
        <strain evidence="8 9">ATCC 700224</strain>
    </source>
</reference>
<evidence type="ECO:0000256" key="1">
    <source>
        <dbReference type="ARBA" id="ARBA00004651"/>
    </source>
</evidence>
<feature type="transmembrane region" description="Helical" evidence="7">
    <location>
        <begin position="14"/>
        <end position="38"/>
    </location>
</feature>
<evidence type="ECO:0000313" key="9">
    <source>
        <dbReference type="Proteomes" id="UP000199412"/>
    </source>
</evidence>
<dbReference type="Proteomes" id="UP000199412">
    <property type="component" value="Unassembled WGS sequence"/>
</dbReference>
<evidence type="ECO:0000256" key="3">
    <source>
        <dbReference type="ARBA" id="ARBA00022475"/>
    </source>
</evidence>
<dbReference type="EMBL" id="FNAP01000003">
    <property type="protein sequence ID" value="SDE07517.1"/>
    <property type="molecule type" value="Genomic_DNA"/>
</dbReference>
<keyword evidence="8" id="KW-0282">Flagellum</keyword>
<dbReference type="AlphaFoldDB" id="A0A1G6ZZ30"/>
<comment type="similarity">
    <text evidence="2">Belongs to the FliQ/MopD/SpaQ family.</text>
</comment>
<evidence type="ECO:0000256" key="7">
    <source>
        <dbReference type="SAM" id="Phobius"/>
    </source>
</evidence>
<keyword evidence="9" id="KW-1185">Reference proteome</keyword>
<organism evidence="8 9">
    <name type="scientific">Rhodospira trueperi</name>
    <dbReference type="NCBI Taxonomy" id="69960"/>
    <lineage>
        <taxon>Bacteria</taxon>
        <taxon>Pseudomonadati</taxon>
        <taxon>Pseudomonadota</taxon>
        <taxon>Alphaproteobacteria</taxon>
        <taxon>Rhodospirillales</taxon>
        <taxon>Rhodospirillaceae</taxon>
        <taxon>Rhodospira</taxon>
    </lineage>
</organism>
<evidence type="ECO:0000256" key="4">
    <source>
        <dbReference type="ARBA" id="ARBA00022692"/>
    </source>
</evidence>
<dbReference type="PIRSF" id="PIRSF004669">
    <property type="entry name" value="FliQ"/>
    <property type="match status" value="1"/>
</dbReference>
<evidence type="ECO:0000256" key="6">
    <source>
        <dbReference type="ARBA" id="ARBA00023136"/>
    </source>
</evidence>
<keyword evidence="3" id="KW-1003">Cell membrane</keyword>
<name>A0A1G6ZZ30_9PROT</name>
<dbReference type="PANTHER" id="PTHR34040">
    <property type="entry name" value="FLAGELLAR BIOSYNTHETIC PROTEIN FLIQ"/>
    <property type="match status" value="1"/>
</dbReference>
<dbReference type="PRINTS" id="PR00952">
    <property type="entry name" value="TYPE3IMQPROT"/>
</dbReference>
<dbReference type="GO" id="GO:0009306">
    <property type="term" value="P:protein secretion"/>
    <property type="evidence" value="ECO:0007669"/>
    <property type="project" value="InterPro"/>
</dbReference>
<sequence>MEATQILDVARDGILTMVIIAAPVLLAGLTVGLIISLFQTLTQIQEMTLVFVPKIIIVYMAVLILLPFMIQQLVELTERLMDLAISLP</sequence>
<evidence type="ECO:0000313" key="8">
    <source>
        <dbReference type="EMBL" id="SDE07517.1"/>
    </source>
</evidence>
<proteinExistence type="inferred from homology"/>
<evidence type="ECO:0000256" key="2">
    <source>
        <dbReference type="ARBA" id="ARBA00006156"/>
    </source>
</evidence>
<keyword evidence="8" id="KW-0969">Cilium</keyword>
<keyword evidence="5 7" id="KW-1133">Transmembrane helix</keyword>